<sequence length="104" mass="11739">NPSSKATDWRCWLSRPAIGSWRLGVETNKLRDWKMVPGACENYVGYYMVGQHYRHDCEAVADAAIKYATGLKLGGDGKDVWVFDIDETTLSNLPYYARSDVAFV</sequence>
<dbReference type="OrthoDB" id="59415at2759"/>
<dbReference type="SMR" id="A0A1S4AWL5"/>
<dbReference type="Pfam" id="PF03767">
    <property type="entry name" value="Acid_phosphat_B"/>
    <property type="match status" value="1"/>
</dbReference>
<dbReference type="RefSeq" id="XP_016481084.1">
    <property type="nucleotide sequence ID" value="XM_016625598.1"/>
</dbReference>
<dbReference type="OMA" id="ANCKDYA"/>
<dbReference type="KEGG" id="nta:107802151"/>
<organism evidence="1">
    <name type="scientific">Nicotiana tabacum</name>
    <name type="common">Common tobacco</name>
    <dbReference type="NCBI Taxonomy" id="4097"/>
    <lineage>
        <taxon>Eukaryota</taxon>
        <taxon>Viridiplantae</taxon>
        <taxon>Streptophyta</taxon>
        <taxon>Embryophyta</taxon>
        <taxon>Tracheophyta</taxon>
        <taxon>Spermatophyta</taxon>
        <taxon>Magnoliopsida</taxon>
        <taxon>eudicotyledons</taxon>
        <taxon>Gunneridae</taxon>
        <taxon>Pentapetalae</taxon>
        <taxon>asterids</taxon>
        <taxon>lamiids</taxon>
        <taxon>Solanales</taxon>
        <taxon>Solanaceae</taxon>
        <taxon>Nicotianoideae</taxon>
        <taxon>Nicotianeae</taxon>
        <taxon>Nicotiana</taxon>
    </lineage>
</organism>
<gene>
    <name evidence="1" type="primary">LOC107802151</name>
</gene>
<protein>
    <submittedName>
        <fullName evidence="1">Acid phosphatase 1-like</fullName>
    </submittedName>
</protein>
<dbReference type="PANTHER" id="PTHR31284">
    <property type="entry name" value="ACID PHOSPHATASE-LIKE PROTEIN"/>
    <property type="match status" value="1"/>
</dbReference>
<dbReference type="Gene3D" id="3.40.50.1000">
    <property type="entry name" value="HAD superfamily/HAD-like"/>
    <property type="match status" value="1"/>
</dbReference>
<dbReference type="AlphaFoldDB" id="A0A1S4AWL5"/>
<name>A0A1S4AWL5_TOBAC</name>
<dbReference type="InterPro" id="IPR005519">
    <property type="entry name" value="Acid_phosphat_B-like"/>
</dbReference>
<accession>A0A1S4AWL5</accession>
<dbReference type="PaxDb" id="4097-A0A1S4AWL5"/>
<dbReference type="InterPro" id="IPR023214">
    <property type="entry name" value="HAD_sf"/>
</dbReference>
<reference evidence="1" key="1">
    <citation type="submission" date="2025-08" db="UniProtKB">
        <authorList>
            <consortium name="RefSeq"/>
        </authorList>
    </citation>
    <scope>IDENTIFICATION</scope>
</reference>
<proteinExistence type="predicted"/>
<feature type="non-terminal residue" evidence="1">
    <location>
        <position position="1"/>
    </location>
</feature>
<evidence type="ECO:0000313" key="1">
    <source>
        <dbReference type="RefSeq" id="XP_016481084.1"/>
    </source>
</evidence>
<dbReference type="PANTHER" id="PTHR31284:SF19">
    <property type="entry name" value="VEGETATIVE STORAGE PROTEIN 1-RELATED"/>
    <property type="match status" value="1"/>
</dbReference>
<dbReference type="STRING" id="4097.A0A1S4AWL5"/>